<dbReference type="InterPro" id="IPR009078">
    <property type="entry name" value="Ferritin-like_SF"/>
</dbReference>
<reference evidence="2 3" key="1">
    <citation type="submission" date="2018-05" db="EMBL/GenBank/DDBJ databases">
        <title>Draft genome of Methanospirillum lacunae Ki8-1.</title>
        <authorList>
            <person name="Dueholm M.S."/>
            <person name="Nielsen P.H."/>
            <person name="Bakmann L.F."/>
            <person name="Otzen D.E."/>
        </authorList>
    </citation>
    <scope>NUCLEOTIDE SEQUENCE [LARGE SCALE GENOMIC DNA]</scope>
    <source>
        <strain evidence="2 3">Ki8-1</strain>
    </source>
</reference>
<dbReference type="SUPFAM" id="SSF47240">
    <property type="entry name" value="Ferritin-like"/>
    <property type="match status" value="1"/>
</dbReference>
<name>A0A2V2MRY7_9EURY</name>
<protein>
    <recommendedName>
        <fullName evidence="1">DUF2202 domain-containing protein</fullName>
    </recommendedName>
</protein>
<dbReference type="Gene3D" id="1.20.1260.10">
    <property type="match status" value="1"/>
</dbReference>
<dbReference type="InterPro" id="IPR019243">
    <property type="entry name" value="DUF2202"/>
</dbReference>
<evidence type="ECO:0000313" key="3">
    <source>
        <dbReference type="Proteomes" id="UP000245657"/>
    </source>
</evidence>
<dbReference type="InterPro" id="IPR012347">
    <property type="entry name" value="Ferritin-like"/>
</dbReference>
<gene>
    <name evidence="2" type="ORF">DK846_12890</name>
</gene>
<sequence>MMYGFFGIIGGEKSLIQIELLIGLLTIAVILPASVSAQGYGGIQGGNLLNIPDPLDYNLSEIEIADLRFMHSEEQMSHDLYAEWSEKYSLPVFDNIAQSETTHTQSVKFLLDRYNLTPGSAPTEIQDFSASLKELGNKSLVDALSAGVKIEEQDIADLDRAIANTTREDLKTVYENLKSGSENHLAAFTKQLS</sequence>
<organism evidence="2 3">
    <name type="scientific">Methanospirillum lacunae</name>
    <dbReference type="NCBI Taxonomy" id="668570"/>
    <lineage>
        <taxon>Archaea</taxon>
        <taxon>Methanobacteriati</taxon>
        <taxon>Methanobacteriota</taxon>
        <taxon>Stenosarchaea group</taxon>
        <taxon>Methanomicrobia</taxon>
        <taxon>Methanomicrobiales</taxon>
        <taxon>Methanospirillaceae</taxon>
        <taxon>Methanospirillum</taxon>
    </lineage>
</organism>
<evidence type="ECO:0000259" key="1">
    <source>
        <dbReference type="Pfam" id="PF09968"/>
    </source>
</evidence>
<accession>A0A2V2MRY7</accession>
<keyword evidence="3" id="KW-1185">Reference proteome</keyword>
<dbReference type="EMBL" id="QGMY01000009">
    <property type="protein sequence ID" value="PWR70882.1"/>
    <property type="molecule type" value="Genomic_DNA"/>
</dbReference>
<comment type="caution">
    <text evidence="2">The sequence shown here is derived from an EMBL/GenBank/DDBJ whole genome shotgun (WGS) entry which is preliminary data.</text>
</comment>
<dbReference type="Pfam" id="PF09968">
    <property type="entry name" value="DUF2202"/>
    <property type="match status" value="1"/>
</dbReference>
<proteinExistence type="predicted"/>
<evidence type="ECO:0000313" key="2">
    <source>
        <dbReference type="EMBL" id="PWR70882.1"/>
    </source>
</evidence>
<dbReference type="CDD" id="cd01048">
    <property type="entry name" value="Ferritin_like_AB2"/>
    <property type="match status" value="1"/>
</dbReference>
<dbReference type="Proteomes" id="UP000245657">
    <property type="component" value="Unassembled WGS sequence"/>
</dbReference>
<dbReference type="AlphaFoldDB" id="A0A2V2MRY7"/>
<feature type="domain" description="DUF2202" evidence="1">
    <location>
        <begin position="66"/>
        <end position="192"/>
    </location>
</feature>